<evidence type="ECO:0000256" key="2">
    <source>
        <dbReference type="ARBA" id="ARBA00012438"/>
    </source>
</evidence>
<dbReference type="Gene3D" id="3.30.565.10">
    <property type="entry name" value="Histidine kinase-like ATPase, C-terminal domain"/>
    <property type="match status" value="1"/>
</dbReference>
<feature type="transmembrane region" description="Helical" evidence="8">
    <location>
        <begin position="94"/>
        <end position="111"/>
    </location>
</feature>
<keyword evidence="8" id="KW-0472">Membrane</keyword>
<evidence type="ECO:0000313" key="11">
    <source>
        <dbReference type="Proteomes" id="UP000651668"/>
    </source>
</evidence>
<feature type="coiled-coil region" evidence="7">
    <location>
        <begin position="173"/>
        <end position="200"/>
    </location>
</feature>
<dbReference type="Proteomes" id="UP000651668">
    <property type="component" value="Unassembled WGS sequence"/>
</dbReference>
<keyword evidence="8" id="KW-1133">Transmembrane helix</keyword>
<protein>
    <recommendedName>
        <fullName evidence="2">histidine kinase</fullName>
        <ecNumber evidence="2">2.7.13.3</ecNumber>
    </recommendedName>
</protein>
<dbReference type="SUPFAM" id="SSF47384">
    <property type="entry name" value="Homodimeric domain of signal transducing histidine kinase"/>
    <property type="match status" value="1"/>
</dbReference>
<keyword evidence="7" id="KW-0175">Coiled coil</keyword>
<gene>
    <name evidence="10" type="ORF">GCM10011387_20400</name>
</gene>
<evidence type="ECO:0000259" key="9">
    <source>
        <dbReference type="PROSITE" id="PS50109"/>
    </source>
</evidence>
<feature type="transmembrane region" description="Helical" evidence="8">
    <location>
        <begin position="69"/>
        <end position="88"/>
    </location>
</feature>
<dbReference type="PANTHER" id="PTHR43711:SF31">
    <property type="entry name" value="HISTIDINE KINASE"/>
    <property type="match status" value="1"/>
</dbReference>
<dbReference type="PRINTS" id="PR00344">
    <property type="entry name" value="BCTRLSENSOR"/>
</dbReference>
<feature type="transmembrane region" description="Helical" evidence="8">
    <location>
        <begin position="139"/>
        <end position="161"/>
    </location>
</feature>
<dbReference type="InterPro" id="IPR004358">
    <property type="entry name" value="Sig_transdc_His_kin-like_C"/>
</dbReference>
<dbReference type="Gene3D" id="1.10.287.130">
    <property type="match status" value="1"/>
</dbReference>
<dbReference type="CDD" id="cd00082">
    <property type="entry name" value="HisKA"/>
    <property type="match status" value="1"/>
</dbReference>
<reference evidence="10" key="1">
    <citation type="journal article" date="2014" name="Int. J. Syst. Evol. Microbiol.">
        <title>Complete genome sequence of Corynebacterium casei LMG S-19264T (=DSM 44701T), isolated from a smear-ripened cheese.</title>
        <authorList>
            <consortium name="US DOE Joint Genome Institute (JGI-PGF)"/>
            <person name="Walter F."/>
            <person name="Albersmeier A."/>
            <person name="Kalinowski J."/>
            <person name="Ruckert C."/>
        </authorList>
    </citation>
    <scope>NUCLEOTIDE SEQUENCE</scope>
    <source>
        <strain evidence="10">CGMCC 1.15343</strain>
    </source>
</reference>
<evidence type="ECO:0000256" key="5">
    <source>
        <dbReference type="ARBA" id="ARBA00022777"/>
    </source>
</evidence>
<comment type="catalytic activity">
    <reaction evidence="1">
        <text>ATP + protein L-histidine = ADP + protein N-phospho-L-histidine.</text>
        <dbReference type="EC" id="2.7.13.3"/>
    </reaction>
</comment>
<dbReference type="InterPro" id="IPR005467">
    <property type="entry name" value="His_kinase_dom"/>
</dbReference>
<evidence type="ECO:0000256" key="8">
    <source>
        <dbReference type="SAM" id="Phobius"/>
    </source>
</evidence>
<dbReference type="GO" id="GO:0000155">
    <property type="term" value="F:phosphorelay sensor kinase activity"/>
    <property type="evidence" value="ECO:0007669"/>
    <property type="project" value="InterPro"/>
</dbReference>
<keyword evidence="8" id="KW-0812">Transmembrane</keyword>
<evidence type="ECO:0000256" key="7">
    <source>
        <dbReference type="SAM" id="Coils"/>
    </source>
</evidence>
<sequence>MLSGICVPVALVLSVTYAHGIDADTVSFIDWKKHILILNFIVGSTCSILFVLSLIAYYRPQYKRSFRHLPHVLLLVVALWGTICTIYDQAVTTSIIGFLIICVVCSLILLIKPLQLVVYLLIIYLVFGIGMSQTQQDPAILLSNLSVGFITLIICLALSTIQWRGNLRAFKQRRVIKAQKRELEENYKALLESSAQLQEVNQTKDKFFSILAHDLRGPISSTLALTELLQEGMFEEDELERKRMYKLLQTSLFTTGKLLENVLLWSRSQTGNITFQPKKIDIYETLEANISLLKIMAAQKDIQIINLASTDLSICGDEDMINTVFRNLISNAIKFTPNFGKIEIVSGKKVDDIGQEHITIAVVDYGVGMSDKTLQGLFRTDSRTATPGTNNETGTGLGLVLCKEFVQKHAGDILVESKVAEGSTFTIILPASRKS</sequence>
<dbReference type="Pfam" id="PF02518">
    <property type="entry name" value="HATPase_c"/>
    <property type="match status" value="1"/>
</dbReference>
<dbReference type="AlphaFoldDB" id="A0A916XEX0"/>
<dbReference type="PROSITE" id="PS50109">
    <property type="entry name" value="HIS_KIN"/>
    <property type="match status" value="1"/>
</dbReference>
<organism evidence="10 11">
    <name type="scientific">Pedobacter quisquiliarum</name>
    <dbReference type="NCBI Taxonomy" id="1834438"/>
    <lineage>
        <taxon>Bacteria</taxon>
        <taxon>Pseudomonadati</taxon>
        <taxon>Bacteroidota</taxon>
        <taxon>Sphingobacteriia</taxon>
        <taxon>Sphingobacteriales</taxon>
        <taxon>Sphingobacteriaceae</taxon>
        <taxon>Pedobacter</taxon>
    </lineage>
</organism>
<feature type="transmembrane region" description="Helical" evidence="8">
    <location>
        <begin position="34"/>
        <end position="57"/>
    </location>
</feature>
<dbReference type="Pfam" id="PF00512">
    <property type="entry name" value="HisKA"/>
    <property type="match status" value="1"/>
</dbReference>
<evidence type="ECO:0000256" key="1">
    <source>
        <dbReference type="ARBA" id="ARBA00000085"/>
    </source>
</evidence>
<dbReference type="EMBL" id="BMIL01000006">
    <property type="protein sequence ID" value="GGC66903.1"/>
    <property type="molecule type" value="Genomic_DNA"/>
</dbReference>
<dbReference type="SUPFAM" id="SSF55874">
    <property type="entry name" value="ATPase domain of HSP90 chaperone/DNA topoisomerase II/histidine kinase"/>
    <property type="match status" value="1"/>
</dbReference>
<evidence type="ECO:0000256" key="4">
    <source>
        <dbReference type="ARBA" id="ARBA00022679"/>
    </source>
</evidence>
<dbReference type="SMART" id="SM00387">
    <property type="entry name" value="HATPase_c"/>
    <property type="match status" value="1"/>
</dbReference>
<dbReference type="SMART" id="SM00388">
    <property type="entry name" value="HisKA"/>
    <property type="match status" value="1"/>
</dbReference>
<evidence type="ECO:0000313" key="10">
    <source>
        <dbReference type="EMBL" id="GGC66903.1"/>
    </source>
</evidence>
<reference evidence="10" key="2">
    <citation type="submission" date="2020-09" db="EMBL/GenBank/DDBJ databases">
        <authorList>
            <person name="Sun Q."/>
            <person name="Zhou Y."/>
        </authorList>
    </citation>
    <scope>NUCLEOTIDE SEQUENCE</scope>
    <source>
        <strain evidence="10">CGMCC 1.15343</strain>
    </source>
</reference>
<accession>A0A916XEX0</accession>
<evidence type="ECO:0000256" key="3">
    <source>
        <dbReference type="ARBA" id="ARBA00022553"/>
    </source>
</evidence>
<keyword evidence="3" id="KW-0597">Phosphoprotein</keyword>
<feature type="domain" description="Histidine kinase" evidence="9">
    <location>
        <begin position="210"/>
        <end position="433"/>
    </location>
</feature>
<dbReference type="InterPro" id="IPR036097">
    <property type="entry name" value="HisK_dim/P_sf"/>
</dbReference>
<keyword evidence="11" id="KW-1185">Reference proteome</keyword>
<dbReference type="InterPro" id="IPR036890">
    <property type="entry name" value="HATPase_C_sf"/>
</dbReference>
<dbReference type="PANTHER" id="PTHR43711">
    <property type="entry name" value="TWO-COMPONENT HISTIDINE KINASE"/>
    <property type="match status" value="1"/>
</dbReference>
<keyword evidence="4" id="KW-0808">Transferase</keyword>
<name>A0A916XEX0_9SPHI</name>
<evidence type="ECO:0000256" key="6">
    <source>
        <dbReference type="ARBA" id="ARBA00023012"/>
    </source>
</evidence>
<comment type="caution">
    <text evidence="10">The sequence shown here is derived from an EMBL/GenBank/DDBJ whole genome shotgun (WGS) entry which is preliminary data.</text>
</comment>
<dbReference type="InterPro" id="IPR003594">
    <property type="entry name" value="HATPase_dom"/>
</dbReference>
<dbReference type="InterPro" id="IPR003661">
    <property type="entry name" value="HisK_dim/P_dom"/>
</dbReference>
<keyword evidence="5" id="KW-0418">Kinase</keyword>
<dbReference type="InterPro" id="IPR050736">
    <property type="entry name" value="Sensor_HK_Regulatory"/>
</dbReference>
<dbReference type="EC" id="2.7.13.3" evidence="2"/>
<keyword evidence="6" id="KW-0902">Two-component regulatory system</keyword>
<proteinExistence type="predicted"/>